<protein>
    <submittedName>
        <fullName evidence="4">Uncharacterized protein DUF1593</fullName>
    </submittedName>
</protein>
<feature type="domain" description="Cellulose-binding Sde182 C-terminal" evidence="3">
    <location>
        <begin position="391"/>
        <end position="469"/>
    </location>
</feature>
<dbReference type="InterPro" id="IPR013783">
    <property type="entry name" value="Ig-like_fold"/>
</dbReference>
<dbReference type="OrthoDB" id="253051at2"/>
<dbReference type="InterPro" id="IPR048527">
    <property type="entry name" value="Sde182_C"/>
</dbReference>
<dbReference type="Pfam" id="PF21027">
    <property type="entry name" value="Sde0182_C"/>
    <property type="match status" value="1"/>
</dbReference>
<keyword evidence="5" id="KW-1185">Reference proteome</keyword>
<evidence type="ECO:0000256" key="1">
    <source>
        <dbReference type="SAM" id="SignalP"/>
    </source>
</evidence>
<dbReference type="Gene3D" id="2.60.40.10">
    <property type="entry name" value="Immunoglobulins"/>
    <property type="match status" value="1"/>
</dbReference>
<organism evidence="4 5">
    <name type="scientific">Cecembia calidifontis</name>
    <dbReference type="NCBI Taxonomy" id="1187080"/>
    <lineage>
        <taxon>Bacteria</taxon>
        <taxon>Pseudomonadati</taxon>
        <taxon>Bacteroidota</taxon>
        <taxon>Cytophagia</taxon>
        <taxon>Cytophagales</taxon>
        <taxon>Cyclobacteriaceae</taxon>
        <taxon>Cecembia</taxon>
    </lineage>
</organism>
<name>A0A4Q7P8R5_9BACT</name>
<dbReference type="InterPro" id="IPR011483">
    <property type="entry name" value="Sde182_NH-like"/>
</dbReference>
<evidence type="ECO:0000313" key="4">
    <source>
        <dbReference type="EMBL" id="RZS96524.1"/>
    </source>
</evidence>
<evidence type="ECO:0000313" key="5">
    <source>
        <dbReference type="Proteomes" id="UP000292209"/>
    </source>
</evidence>
<dbReference type="SUPFAM" id="SSF53590">
    <property type="entry name" value="Nucleoside hydrolase"/>
    <property type="match status" value="1"/>
</dbReference>
<keyword evidence="1" id="KW-0732">Signal</keyword>
<evidence type="ECO:0000259" key="2">
    <source>
        <dbReference type="Pfam" id="PF07632"/>
    </source>
</evidence>
<feature type="domain" description="Cellulose-binding Sde182 nucleoside hydrolase-like" evidence="2">
    <location>
        <begin position="31"/>
        <end position="300"/>
    </location>
</feature>
<dbReference type="InterPro" id="IPR036452">
    <property type="entry name" value="Ribo_hydro-like"/>
</dbReference>
<dbReference type="EMBL" id="SGXG01000001">
    <property type="protein sequence ID" value="RZS96524.1"/>
    <property type="molecule type" value="Genomic_DNA"/>
</dbReference>
<dbReference type="GO" id="GO:0016799">
    <property type="term" value="F:hydrolase activity, hydrolyzing N-glycosyl compounds"/>
    <property type="evidence" value="ECO:0007669"/>
    <property type="project" value="InterPro"/>
</dbReference>
<accession>A0A4Q7P8R5</accession>
<comment type="caution">
    <text evidence="4">The sequence shown here is derived from an EMBL/GenBank/DDBJ whole genome shotgun (WGS) entry which is preliminary data.</text>
</comment>
<dbReference type="Pfam" id="PF07632">
    <property type="entry name" value="Sde182_NH-like"/>
    <property type="match status" value="1"/>
</dbReference>
<dbReference type="Gene3D" id="3.90.245.10">
    <property type="entry name" value="Ribonucleoside hydrolase-like"/>
    <property type="match status" value="1"/>
</dbReference>
<reference evidence="4 5" key="1">
    <citation type="submission" date="2019-02" db="EMBL/GenBank/DDBJ databases">
        <title>Genomic Encyclopedia of Archaeal and Bacterial Type Strains, Phase II (KMG-II): from individual species to whole genera.</title>
        <authorList>
            <person name="Goeker M."/>
        </authorList>
    </citation>
    <scope>NUCLEOTIDE SEQUENCE [LARGE SCALE GENOMIC DNA]</scope>
    <source>
        <strain evidence="4 5">DSM 21411</strain>
    </source>
</reference>
<evidence type="ECO:0000259" key="3">
    <source>
        <dbReference type="Pfam" id="PF21027"/>
    </source>
</evidence>
<dbReference type="AlphaFoldDB" id="A0A4Q7P8R5"/>
<feature type="chain" id="PRO_5020623344" evidence="1">
    <location>
        <begin position="19"/>
        <end position="471"/>
    </location>
</feature>
<feature type="signal peptide" evidence="1">
    <location>
        <begin position="1"/>
        <end position="18"/>
    </location>
</feature>
<sequence>MKKFILPVLFLFSQIILAQTHLTFEEPVKQRVFVLTDITNEPDDQQSLVRFLVYSNEYDVEGIVATTSTHLRNQTRKDKIEELIRNYGKIYANLEVHAEGFPSMEYLLSITKEHLPLYSMEGVGEGKDSPGSELLIKAVDKADDRPLWISVWGGANCLAQALWKVKNTRSEADVRKFVDKIKVYAISDQDFAGPWIRQNFPGIFYIVDASAGDNWREYYKATWTGIAGDKWYKNGPFYYFELVDNPWLMENIRDNHGPLGANYLPSEYIMEGDTPSFIGLIQNGLAWYKSPAWGGWAGRYEHYKSFGEADKIWTSSVHTQDEVLLPNGRVEASNQATIWRWRKAYQHDFAARMDWNIAGTYREANHNPIILLNGNEGKALATGKVKAGDFVRLSAKGTFDPDGDQLRFRWWVYKEAGNFNGNLEFHNPFGEELVFQMPQLGSGQELHLILEVEDSGTPSLFSYRRIILTHP</sequence>
<dbReference type="Proteomes" id="UP000292209">
    <property type="component" value="Unassembled WGS sequence"/>
</dbReference>
<proteinExistence type="predicted"/>
<gene>
    <name evidence="4" type="ORF">BC751_2099</name>
</gene>
<dbReference type="RefSeq" id="WP_130275433.1">
    <property type="nucleotide sequence ID" value="NZ_SGXG01000001.1"/>
</dbReference>